<dbReference type="NCBIfam" id="TIGR01484">
    <property type="entry name" value="HAD-SF-IIB"/>
    <property type="match status" value="1"/>
</dbReference>
<comment type="caution">
    <text evidence="1">The sequence shown here is derived from an EMBL/GenBank/DDBJ whole genome shotgun (WGS) entry which is preliminary data.</text>
</comment>
<dbReference type="InterPro" id="IPR036412">
    <property type="entry name" value="HAD-like_sf"/>
</dbReference>
<reference evidence="1" key="1">
    <citation type="journal article" date="2021" name="PeerJ">
        <title>Extensive microbial diversity within the chicken gut microbiome revealed by metagenomics and culture.</title>
        <authorList>
            <person name="Gilroy R."/>
            <person name="Ravi A."/>
            <person name="Getino M."/>
            <person name="Pursley I."/>
            <person name="Horton D.L."/>
            <person name="Alikhan N.F."/>
            <person name="Baker D."/>
            <person name="Gharbi K."/>
            <person name="Hall N."/>
            <person name="Watson M."/>
            <person name="Adriaenssens E.M."/>
            <person name="Foster-Nyarko E."/>
            <person name="Jarju S."/>
            <person name="Secka A."/>
            <person name="Antonio M."/>
            <person name="Oren A."/>
            <person name="Chaudhuri R.R."/>
            <person name="La Ragione R."/>
            <person name="Hildebrand F."/>
            <person name="Pallen M.J."/>
        </authorList>
    </citation>
    <scope>NUCLEOTIDE SEQUENCE</scope>
    <source>
        <strain evidence="1">CHK173-259</strain>
    </source>
</reference>
<dbReference type="AlphaFoldDB" id="A0A9D1QSR4"/>
<dbReference type="GO" id="GO:0000287">
    <property type="term" value="F:magnesium ion binding"/>
    <property type="evidence" value="ECO:0007669"/>
    <property type="project" value="TreeGrafter"/>
</dbReference>
<organism evidence="1 2">
    <name type="scientific">Candidatus Levilactobacillus faecigallinarum</name>
    <dbReference type="NCBI Taxonomy" id="2838638"/>
    <lineage>
        <taxon>Bacteria</taxon>
        <taxon>Bacillati</taxon>
        <taxon>Bacillota</taxon>
        <taxon>Bacilli</taxon>
        <taxon>Lactobacillales</taxon>
        <taxon>Lactobacillaceae</taxon>
        <taxon>Levilactobacillus</taxon>
    </lineage>
</organism>
<dbReference type="GO" id="GO:0005829">
    <property type="term" value="C:cytosol"/>
    <property type="evidence" value="ECO:0007669"/>
    <property type="project" value="TreeGrafter"/>
</dbReference>
<protein>
    <submittedName>
        <fullName evidence="1">HAD-IIB family hydrolase</fullName>
    </submittedName>
</protein>
<accession>A0A9D1QSR4</accession>
<evidence type="ECO:0000313" key="1">
    <source>
        <dbReference type="EMBL" id="HIW71959.1"/>
    </source>
</evidence>
<name>A0A9D1QSR4_9LACO</name>
<dbReference type="Proteomes" id="UP000886822">
    <property type="component" value="Unassembled WGS sequence"/>
</dbReference>
<dbReference type="GO" id="GO:0016791">
    <property type="term" value="F:phosphatase activity"/>
    <property type="evidence" value="ECO:0007669"/>
    <property type="project" value="TreeGrafter"/>
</dbReference>
<dbReference type="Gene3D" id="3.30.1240.10">
    <property type="match status" value="1"/>
</dbReference>
<evidence type="ECO:0000313" key="2">
    <source>
        <dbReference type="Proteomes" id="UP000886822"/>
    </source>
</evidence>
<dbReference type="PANTHER" id="PTHR10000">
    <property type="entry name" value="PHOSPHOSERINE PHOSPHATASE"/>
    <property type="match status" value="1"/>
</dbReference>
<keyword evidence="1" id="KW-0378">Hydrolase</keyword>
<reference evidence="1" key="2">
    <citation type="submission" date="2021-04" db="EMBL/GenBank/DDBJ databases">
        <authorList>
            <person name="Gilroy R."/>
        </authorList>
    </citation>
    <scope>NUCLEOTIDE SEQUENCE</scope>
    <source>
        <strain evidence="1">CHK173-259</strain>
    </source>
</reference>
<dbReference type="Pfam" id="PF08282">
    <property type="entry name" value="Hydrolase_3"/>
    <property type="match status" value="1"/>
</dbReference>
<dbReference type="SUPFAM" id="SSF56784">
    <property type="entry name" value="HAD-like"/>
    <property type="match status" value="1"/>
</dbReference>
<dbReference type="Gene3D" id="3.40.50.1000">
    <property type="entry name" value="HAD superfamily/HAD-like"/>
    <property type="match status" value="1"/>
</dbReference>
<dbReference type="InterPro" id="IPR006379">
    <property type="entry name" value="HAD-SF_hydro_IIB"/>
</dbReference>
<gene>
    <name evidence="1" type="ORF">H9875_04950</name>
</gene>
<proteinExistence type="predicted"/>
<sequence length="273" mass="29286">MLPRLIATDLDGTFLDVHGDYDHARLDALLVDLDRRGSRLVLATGDPLDHVYQLFGDLKHADLLTYVVEDGAMIVSGTGTVLQQNAMPATLSRQAIAWIQTAPLLAENFLIACAPQTAYTELAATSDRFAASQVYYPSLTSVADLLAVTAPVLKLDVTWLRNDVSAQVAAFNHTFAGQLVGTSSGLGGMNVTLPTVSKGAALAFLQQRWQLTTDQLAAFGDSGNDLSMLQLVGQGIAIANAAPEVLTAIPRHTQRTNVHPAVMDQIADWLHRD</sequence>
<dbReference type="EMBL" id="DXGJ01000036">
    <property type="protein sequence ID" value="HIW71959.1"/>
    <property type="molecule type" value="Genomic_DNA"/>
</dbReference>
<dbReference type="PANTHER" id="PTHR10000:SF53">
    <property type="entry name" value="5-AMINO-6-(5-PHOSPHO-D-RIBITYLAMINO)URACIL PHOSPHATASE YBJI-RELATED"/>
    <property type="match status" value="1"/>
</dbReference>
<dbReference type="InterPro" id="IPR023214">
    <property type="entry name" value="HAD_sf"/>
</dbReference>